<reference evidence="2 3" key="1">
    <citation type="submission" date="2016-10" db="EMBL/GenBank/DDBJ databases">
        <title>Reductive evolution of mitochondrial metabolism and differential evolution of invasion-related proteins in Cryptosporidium.</title>
        <authorList>
            <person name="Liu S."/>
            <person name="Roellig D.M."/>
            <person name="Guo Y."/>
            <person name="Li N."/>
            <person name="Frace M.A."/>
            <person name="Tang K."/>
            <person name="Zhang L."/>
            <person name="Feng Y."/>
            <person name="Xiao L."/>
        </authorList>
    </citation>
    <scope>NUCLEOTIDE SEQUENCE [LARGE SCALE GENOMIC DNA]</scope>
    <source>
        <strain evidence="2">39726</strain>
    </source>
</reference>
<protein>
    <submittedName>
        <fullName evidence="2">Uncharacterized protein</fullName>
    </submittedName>
</protein>
<keyword evidence="3" id="KW-1185">Reference proteome</keyword>
<keyword evidence="1" id="KW-1133">Transmembrane helix</keyword>
<proteinExistence type="predicted"/>
<dbReference type="Proteomes" id="UP000186176">
    <property type="component" value="Unassembled WGS sequence"/>
</dbReference>
<comment type="caution">
    <text evidence="2">The sequence shown here is derived from an EMBL/GenBank/DDBJ whole genome shotgun (WGS) entry which is preliminary data.</text>
</comment>
<accession>A0A1J4MMN7</accession>
<dbReference type="OrthoDB" id="340166at2759"/>
<name>A0A1J4MMN7_9CRYT</name>
<keyword evidence="1" id="KW-0472">Membrane</keyword>
<dbReference type="VEuPathDB" id="CryptoDB:cubi_02043"/>
<dbReference type="EMBL" id="LRBP01000001">
    <property type="protein sequence ID" value="OII75522.1"/>
    <property type="molecule type" value="Genomic_DNA"/>
</dbReference>
<sequence length="581" mass="66744">MDMYNNFDNIESDYISLGRFNNNYLNISDNHNPNTNNNKNNINRNNNTLNEYFNLGNKRFSTILRFLVILSSLISLLVLIKLPVKNRIELRKEMLENALLLKKKHEEKIHNKFENDKVSPIVDATQISNLKENKTRVLILEENGIAKNQTSKENDNSNIFNKDKNNIRTDAIRLEENMKLDLGNSVFGSHYNVHGVNKRAMENDICNDKDYTKKVLKLVYELSYFALPKDTKNIRKFEASDVKVFNEEMWVVCDNSWMIGKFGLSLTPFSDLNKLLSMQTTTSGGNPLDINTLLLGTDPNVEDSQWEAIVRDDVTGHLFVIRESIPHNLDQEVLAEDISNGLKSGEQNSLRHYHSHIIELALVKVNNIESYEVLETCTAEQKFDFDNKGFEGAVGLRARNGDFYLLGLCEGNFCMGGIKGEEYGNGRLILMKKEYIDKTLELKNENVLQDEMNSLKSKCIWRSVRMINIPKEANFQDYSSIDIRGNQVAITSQEDSSMWLGEIDFGDGEYLDPEKIELLPNGRVYHFPRDHVCDFKYCNIEGVSFISDNMIVTVSDKMKKRSRQSPKCLHKDQSIHIFAIP</sequence>
<evidence type="ECO:0000313" key="3">
    <source>
        <dbReference type="Proteomes" id="UP000186176"/>
    </source>
</evidence>
<organism evidence="2 3">
    <name type="scientific">Cryptosporidium ubiquitum</name>
    <dbReference type="NCBI Taxonomy" id="857276"/>
    <lineage>
        <taxon>Eukaryota</taxon>
        <taxon>Sar</taxon>
        <taxon>Alveolata</taxon>
        <taxon>Apicomplexa</taxon>
        <taxon>Conoidasida</taxon>
        <taxon>Coccidia</taxon>
        <taxon>Eucoccidiorida</taxon>
        <taxon>Eimeriorina</taxon>
        <taxon>Cryptosporidiidae</taxon>
        <taxon>Cryptosporidium</taxon>
    </lineage>
</organism>
<dbReference type="GeneID" id="39978834"/>
<evidence type="ECO:0000256" key="1">
    <source>
        <dbReference type="SAM" id="Phobius"/>
    </source>
</evidence>
<evidence type="ECO:0000313" key="2">
    <source>
        <dbReference type="EMBL" id="OII75522.1"/>
    </source>
</evidence>
<dbReference type="AlphaFoldDB" id="A0A1J4MMN7"/>
<dbReference type="RefSeq" id="XP_028876529.1">
    <property type="nucleotide sequence ID" value="XM_029019055.1"/>
</dbReference>
<keyword evidence="1" id="KW-0812">Transmembrane</keyword>
<feature type="transmembrane region" description="Helical" evidence="1">
    <location>
        <begin position="63"/>
        <end position="84"/>
    </location>
</feature>
<gene>
    <name evidence="2" type="ORF">cubi_02043</name>
</gene>